<dbReference type="RefSeq" id="WP_132434014.1">
    <property type="nucleotide sequence ID" value="NZ_SLWK01000007.1"/>
</dbReference>
<evidence type="ECO:0000256" key="2">
    <source>
        <dbReference type="ARBA" id="ARBA00001966"/>
    </source>
</evidence>
<comment type="cofactor">
    <cofactor evidence="2">
        <name>[4Fe-4S] cluster</name>
        <dbReference type="ChEBI" id="CHEBI:49883"/>
    </cofactor>
</comment>
<dbReference type="GO" id="GO:0051539">
    <property type="term" value="F:4 iron, 4 sulfur cluster binding"/>
    <property type="evidence" value="ECO:0007669"/>
    <property type="project" value="UniProtKB-KW"/>
</dbReference>
<comment type="caution">
    <text evidence="11">The sequence shown here is derived from an EMBL/GenBank/DDBJ whole genome shotgun (WGS) entry which is preliminary data.</text>
</comment>
<dbReference type="InterPro" id="IPR058240">
    <property type="entry name" value="rSAM_sf"/>
</dbReference>
<dbReference type="InterPro" id="IPR003739">
    <property type="entry name" value="Lys_aminomutase/Glu_NH3_mut"/>
</dbReference>
<dbReference type="GO" id="GO:0046872">
    <property type="term" value="F:metal ion binding"/>
    <property type="evidence" value="ECO:0007669"/>
    <property type="project" value="UniProtKB-KW"/>
</dbReference>
<evidence type="ECO:0000256" key="7">
    <source>
        <dbReference type="ARBA" id="ARBA00022898"/>
    </source>
</evidence>
<evidence type="ECO:0000256" key="9">
    <source>
        <dbReference type="ARBA" id="ARBA00023014"/>
    </source>
</evidence>
<evidence type="ECO:0000256" key="1">
    <source>
        <dbReference type="ARBA" id="ARBA00001933"/>
    </source>
</evidence>
<dbReference type="EMBL" id="SLWK01000007">
    <property type="protein sequence ID" value="TCO07691.1"/>
    <property type="molecule type" value="Genomic_DNA"/>
</dbReference>
<dbReference type="AlphaFoldDB" id="A0A4R2GHP8"/>
<dbReference type="OrthoDB" id="9768064at2"/>
<accession>A0A4R2GHP8</accession>
<dbReference type="SFLD" id="SFLDG01070">
    <property type="entry name" value="PLP-dependent"/>
    <property type="match status" value="1"/>
</dbReference>
<dbReference type="InterPro" id="IPR013785">
    <property type="entry name" value="Aldolase_TIM"/>
</dbReference>
<reference evidence="11 12" key="1">
    <citation type="submission" date="2019-03" db="EMBL/GenBank/DDBJ databases">
        <title>Genomic Encyclopedia of Type Strains, Phase IV (KMG-IV): sequencing the most valuable type-strain genomes for metagenomic binning, comparative biology and taxonomic classification.</title>
        <authorList>
            <person name="Goeker M."/>
        </authorList>
    </citation>
    <scope>NUCLEOTIDE SEQUENCE [LARGE SCALE GENOMIC DNA]</scope>
    <source>
        <strain evidence="11 12">DSM 24179</strain>
    </source>
</reference>
<dbReference type="GO" id="GO:0003824">
    <property type="term" value="F:catalytic activity"/>
    <property type="evidence" value="ECO:0007669"/>
    <property type="project" value="InterPro"/>
</dbReference>
<keyword evidence="5" id="KW-0949">S-adenosyl-L-methionine</keyword>
<evidence type="ECO:0000313" key="11">
    <source>
        <dbReference type="EMBL" id="TCO07691.1"/>
    </source>
</evidence>
<evidence type="ECO:0000256" key="3">
    <source>
        <dbReference type="ARBA" id="ARBA00008703"/>
    </source>
</evidence>
<evidence type="ECO:0000259" key="10">
    <source>
        <dbReference type="PROSITE" id="PS51918"/>
    </source>
</evidence>
<keyword evidence="6" id="KW-0479">Metal-binding</keyword>
<feature type="domain" description="Radical SAM core" evidence="10">
    <location>
        <begin position="125"/>
        <end position="360"/>
    </location>
</feature>
<dbReference type="PROSITE" id="PS51918">
    <property type="entry name" value="RADICAL_SAM"/>
    <property type="match status" value="1"/>
</dbReference>
<evidence type="ECO:0000313" key="12">
    <source>
        <dbReference type="Proteomes" id="UP000295221"/>
    </source>
</evidence>
<comment type="cofactor">
    <cofactor evidence="1">
        <name>pyridoxal 5'-phosphate</name>
        <dbReference type="ChEBI" id="CHEBI:597326"/>
    </cofactor>
</comment>
<sequence length="425" mass="50180">MRFITINARNYREVEYIRYLPEEVKREIDIVSSVIPFKTNNYVVDYLIDWDNYENDPIYILNFPNRNMMKQHHYEKLKDAYDRGIPKPDIDKLIFNIRMDMNPHPAQQMTNVPNLNGEELKGVQHKYRDIVLFFPSQGQTCHAHCTFCFRWPQFVKDMDLKFSMREIEKVIDYIRINPDVNEILFTGGDPMVMDPATIRKYFEALKEARPGNLKHIRFGTKSLSYWPFAFIPQLSEEGQDMLDLLKDIADSGFHLAFMAHFNHPNELDNEIVQEAIYNIRQAGAEIRTQAPILRHINDDSQVWAQMWKKQVELGLIPYYMFIERETGPYNYFQIPLAEVYELYRNAIRESGSFAKTITGPVMSAAKGKAHIMGVMDNPADGEKYFMMQYVRHRNYKQTYKPFFMEYDEKATWIDQLKEVSVGSMV</sequence>
<evidence type="ECO:0000256" key="6">
    <source>
        <dbReference type="ARBA" id="ARBA00022723"/>
    </source>
</evidence>
<proteinExistence type="inferred from homology"/>
<evidence type="ECO:0000256" key="5">
    <source>
        <dbReference type="ARBA" id="ARBA00022691"/>
    </source>
</evidence>
<keyword evidence="9" id="KW-0411">Iron-sulfur</keyword>
<name>A0A4R2GHP8_9BACT</name>
<keyword evidence="4" id="KW-0004">4Fe-4S</keyword>
<evidence type="ECO:0000256" key="4">
    <source>
        <dbReference type="ARBA" id="ARBA00022485"/>
    </source>
</evidence>
<dbReference type="PANTHER" id="PTHR30538">
    <property type="entry name" value="LYSINE 2,3-AMINOMUTASE-RELATED"/>
    <property type="match status" value="1"/>
</dbReference>
<dbReference type="SFLD" id="SFLDS00029">
    <property type="entry name" value="Radical_SAM"/>
    <property type="match status" value="1"/>
</dbReference>
<gene>
    <name evidence="11" type="ORF">EV194_10775</name>
</gene>
<comment type="similarity">
    <text evidence="3">Belongs to the radical SAM superfamily. KamA family.</text>
</comment>
<dbReference type="Gene3D" id="3.20.20.70">
    <property type="entry name" value="Aldolase class I"/>
    <property type="match status" value="1"/>
</dbReference>
<dbReference type="CDD" id="cd01335">
    <property type="entry name" value="Radical_SAM"/>
    <property type="match status" value="1"/>
</dbReference>
<keyword evidence="7" id="KW-0663">Pyridoxal phosphate</keyword>
<dbReference type="SUPFAM" id="SSF102114">
    <property type="entry name" value="Radical SAM enzymes"/>
    <property type="match status" value="1"/>
</dbReference>
<dbReference type="Proteomes" id="UP000295221">
    <property type="component" value="Unassembled WGS sequence"/>
</dbReference>
<protein>
    <submittedName>
        <fullName evidence="11">L-lysine 2,3-aminomutase</fullName>
    </submittedName>
</protein>
<keyword evidence="12" id="KW-1185">Reference proteome</keyword>
<dbReference type="Pfam" id="PF04055">
    <property type="entry name" value="Radical_SAM"/>
    <property type="match status" value="1"/>
</dbReference>
<keyword evidence="8" id="KW-0408">Iron</keyword>
<evidence type="ECO:0000256" key="8">
    <source>
        <dbReference type="ARBA" id="ARBA00023004"/>
    </source>
</evidence>
<dbReference type="PANTHER" id="PTHR30538:SF0">
    <property type="entry name" value="L-LYSINE 2,3-AMINOMUTASE AQ_1632-RELATED"/>
    <property type="match status" value="1"/>
</dbReference>
<organism evidence="11 12">
    <name type="scientific">Natronoflexus pectinivorans</name>
    <dbReference type="NCBI Taxonomy" id="682526"/>
    <lineage>
        <taxon>Bacteria</taxon>
        <taxon>Pseudomonadati</taxon>
        <taxon>Bacteroidota</taxon>
        <taxon>Bacteroidia</taxon>
        <taxon>Marinilabiliales</taxon>
        <taxon>Marinilabiliaceae</taxon>
        <taxon>Natronoflexus</taxon>
    </lineage>
</organism>
<dbReference type="InterPro" id="IPR007197">
    <property type="entry name" value="rSAM"/>
</dbReference>